<dbReference type="SUPFAM" id="SSF52540">
    <property type="entry name" value="P-loop containing nucleoside triphosphate hydrolases"/>
    <property type="match status" value="1"/>
</dbReference>
<dbReference type="InterPro" id="IPR027417">
    <property type="entry name" value="P-loop_NTPase"/>
</dbReference>
<protein>
    <recommendedName>
        <fullName evidence="1">G domain-containing protein</fullName>
    </recommendedName>
</protein>
<evidence type="ECO:0000259" key="1">
    <source>
        <dbReference type="Pfam" id="PF01926"/>
    </source>
</evidence>
<dbReference type="EMBL" id="KN838604">
    <property type="protein sequence ID" value="KIK01593.1"/>
    <property type="molecule type" value="Genomic_DNA"/>
</dbReference>
<dbReference type="GO" id="GO:0005525">
    <property type="term" value="F:GTP binding"/>
    <property type="evidence" value="ECO:0007669"/>
    <property type="project" value="InterPro"/>
</dbReference>
<sequence length="319" mass="36309">MSESMWKPLYTDIIIPIMGPTGAGKSTFINYIAGKKPEVAEVGHDLTTQLCPKVIDSSRSASLSGRRLVLVDTPGFDDTCVDDTVILHRIGLWLETMWVPQKGDEARGYIYLHDISRARDGALRNVVLCTTKWSDVKKEDGERRTKQLEKVYWKEMIEHGSTVLALEDSCQSAWMVVDLIIESNYEKIGALQIQKELVDDRKLIPDTEAGRELRSGLKNLIKTLEETKVDKGLSSSRRNEVNALIAVVRDQIKAMRVPFSLRILNFLDIANDKMLYIFSAENLIAMFRQLLYSLGQKQWTHTRFGEADFDHFILCALHF</sequence>
<dbReference type="OrthoDB" id="8954335at2759"/>
<dbReference type="HOGENOM" id="CLU_018003_0_0_1"/>
<feature type="domain" description="G" evidence="1">
    <location>
        <begin position="17"/>
        <end position="77"/>
    </location>
</feature>
<dbReference type="Gene3D" id="3.40.50.300">
    <property type="entry name" value="P-loop containing nucleotide triphosphate hydrolases"/>
    <property type="match status" value="1"/>
</dbReference>
<keyword evidence="3" id="KW-1185">Reference proteome</keyword>
<proteinExistence type="predicted"/>
<name>A0A0C9Y0L5_9AGAR</name>
<evidence type="ECO:0000313" key="3">
    <source>
        <dbReference type="Proteomes" id="UP000054477"/>
    </source>
</evidence>
<reference evidence="3" key="2">
    <citation type="submission" date="2015-01" db="EMBL/GenBank/DDBJ databases">
        <title>Evolutionary Origins and Diversification of the Mycorrhizal Mutualists.</title>
        <authorList>
            <consortium name="DOE Joint Genome Institute"/>
            <consortium name="Mycorrhizal Genomics Consortium"/>
            <person name="Kohler A."/>
            <person name="Kuo A."/>
            <person name="Nagy L.G."/>
            <person name="Floudas D."/>
            <person name="Copeland A."/>
            <person name="Barry K.W."/>
            <person name="Cichocki N."/>
            <person name="Veneault-Fourrey C."/>
            <person name="LaButti K."/>
            <person name="Lindquist E.A."/>
            <person name="Lipzen A."/>
            <person name="Lundell T."/>
            <person name="Morin E."/>
            <person name="Murat C."/>
            <person name="Riley R."/>
            <person name="Ohm R."/>
            <person name="Sun H."/>
            <person name="Tunlid A."/>
            <person name="Henrissat B."/>
            <person name="Grigoriev I.V."/>
            <person name="Hibbett D.S."/>
            <person name="Martin F."/>
        </authorList>
    </citation>
    <scope>NUCLEOTIDE SEQUENCE [LARGE SCALE GENOMIC DNA]</scope>
    <source>
        <strain evidence="3">LaAM-08-1</strain>
    </source>
</reference>
<dbReference type="STRING" id="1095629.A0A0C9Y0L5"/>
<dbReference type="Proteomes" id="UP000054477">
    <property type="component" value="Unassembled WGS sequence"/>
</dbReference>
<accession>A0A0C9Y0L5</accession>
<dbReference type="Pfam" id="PF01926">
    <property type="entry name" value="MMR_HSR1"/>
    <property type="match status" value="1"/>
</dbReference>
<gene>
    <name evidence="2" type="ORF">K443DRAFT_6775</name>
</gene>
<dbReference type="InterPro" id="IPR006073">
    <property type="entry name" value="GTP-bd"/>
</dbReference>
<dbReference type="CDD" id="cd00882">
    <property type="entry name" value="Ras_like_GTPase"/>
    <property type="match status" value="1"/>
</dbReference>
<dbReference type="AlphaFoldDB" id="A0A0C9Y0L5"/>
<evidence type="ECO:0000313" key="2">
    <source>
        <dbReference type="EMBL" id="KIK01593.1"/>
    </source>
</evidence>
<organism evidence="2 3">
    <name type="scientific">Laccaria amethystina LaAM-08-1</name>
    <dbReference type="NCBI Taxonomy" id="1095629"/>
    <lineage>
        <taxon>Eukaryota</taxon>
        <taxon>Fungi</taxon>
        <taxon>Dikarya</taxon>
        <taxon>Basidiomycota</taxon>
        <taxon>Agaricomycotina</taxon>
        <taxon>Agaricomycetes</taxon>
        <taxon>Agaricomycetidae</taxon>
        <taxon>Agaricales</taxon>
        <taxon>Agaricineae</taxon>
        <taxon>Hydnangiaceae</taxon>
        <taxon>Laccaria</taxon>
    </lineage>
</organism>
<reference evidence="2 3" key="1">
    <citation type="submission" date="2014-04" db="EMBL/GenBank/DDBJ databases">
        <authorList>
            <consortium name="DOE Joint Genome Institute"/>
            <person name="Kuo A."/>
            <person name="Kohler A."/>
            <person name="Nagy L.G."/>
            <person name="Floudas D."/>
            <person name="Copeland A."/>
            <person name="Barry K.W."/>
            <person name="Cichocki N."/>
            <person name="Veneault-Fourrey C."/>
            <person name="LaButti K."/>
            <person name="Lindquist E.A."/>
            <person name="Lipzen A."/>
            <person name="Lundell T."/>
            <person name="Morin E."/>
            <person name="Murat C."/>
            <person name="Sun H."/>
            <person name="Tunlid A."/>
            <person name="Henrissat B."/>
            <person name="Grigoriev I.V."/>
            <person name="Hibbett D.S."/>
            <person name="Martin F."/>
            <person name="Nordberg H.P."/>
            <person name="Cantor M.N."/>
            <person name="Hua S.X."/>
        </authorList>
    </citation>
    <scope>NUCLEOTIDE SEQUENCE [LARGE SCALE GENOMIC DNA]</scope>
    <source>
        <strain evidence="2 3">LaAM-08-1</strain>
    </source>
</reference>